<accession>A0A6C0EKW3</accession>
<dbReference type="AlphaFoldDB" id="A0A6C0EKW3"/>
<proteinExistence type="predicted"/>
<organism evidence="2">
    <name type="scientific">viral metagenome</name>
    <dbReference type="NCBI Taxonomy" id="1070528"/>
    <lineage>
        <taxon>unclassified sequences</taxon>
        <taxon>metagenomes</taxon>
        <taxon>organismal metagenomes</taxon>
    </lineage>
</organism>
<name>A0A6C0EKW3_9ZZZZ</name>
<dbReference type="EMBL" id="MN738876">
    <property type="protein sequence ID" value="QHT29382.1"/>
    <property type="molecule type" value="Genomic_DNA"/>
</dbReference>
<reference evidence="2" key="1">
    <citation type="journal article" date="2020" name="Nature">
        <title>Giant virus diversity and host interactions through global metagenomics.</title>
        <authorList>
            <person name="Schulz F."/>
            <person name="Roux S."/>
            <person name="Paez-Espino D."/>
            <person name="Jungbluth S."/>
            <person name="Walsh D.A."/>
            <person name="Denef V.J."/>
            <person name="McMahon K.D."/>
            <person name="Konstantinidis K.T."/>
            <person name="Eloe-Fadrosh E.A."/>
            <person name="Kyrpides N.C."/>
            <person name="Woyke T."/>
        </authorList>
    </citation>
    <scope>NUCLEOTIDE SEQUENCE</scope>
    <source>
        <strain evidence="2">GVMAG-M-3300005589-24</strain>
    </source>
</reference>
<feature type="compositionally biased region" description="Pro residues" evidence="1">
    <location>
        <begin position="27"/>
        <end position="42"/>
    </location>
</feature>
<feature type="region of interest" description="Disordered" evidence="1">
    <location>
        <begin position="20"/>
        <end position="63"/>
    </location>
</feature>
<protein>
    <submittedName>
        <fullName evidence="2">Uncharacterized protein</fullName>
    </submittedName>
</protein>
<evidence type="ECO:0000256" key="1">
    <source>
        <dbReference type="SAM" id="MobiDB-lite"/>
    </source>
</evidence>
<sequence>MDNDHDLQKAIAASLAELEKSNATAPPLTPPPVAPAPAPTPPSEQIIPRPQEPPETAPCPGMRLVSTIKGGWITKEWRW</sequence>
<evidence type="ECO:0000313" key="2">
    <source>
        <dbReference type="EMBL" id="QHT29382.1"/>
    </source>
</evidence>
<dbReference type="Gene3D" id="6.10.140.100">
    <property type="match status" value="1"/>
</dbReference>